<protein>
    <submittedName>
        <fullName evidence="2">Putative toxin-antitoxin system toxin component, PIN family</fullName>
    </submittedName>
</protein>
<gene>
    <name evidence="2" type="ORF">SAMN02745725_00912</name>
</gene>
<dbReference type="NCBIfam" id="TIGR00305">
    <property type="entry name" value="putative toxin-antitoxin system toxin component, PIN family"/>
    <property type="match status" value="1"/>
</dbReference>
<dbReference type="InterPro" id="IPR029060">
    <property type="entry name" value="PIN-like_dom_sf"/>
</dbReference>
<dbReference type="InterPro" id="IPR002850">
    <property type="entry name" value="PIN_toxin-like"/>
</dbReference>
<dbReference type="AlphaFoldDB" id="A0A1M6DB26"/>
<organism evidence="2 3">
    <name type="scientific">Pseudobutyrivibrio xylanivorans DSM 14809</name>
    <dbReference type="NCBI Taxonomy" id="1123012"/>
    <lineage>
        <taxon>Bacteria</taxon>
        <taxon>Bacillati</taxon>
        <taxon>Bacillota</taxon>
        <taxon>Clostridia</taxon>
        <taxon>Lachnospirales</taxon>
        <taxon>Lachnospiraceae</taxon>
        <taxon>Pseudobutyrivibrio</taxon>
    </lineage>
</organism>
<dbReference type="RefSeq" id="WP_072913341.1">
    <property type="nucleotide sequence ID" value="NZ_FQYQ01000004.1"/>
</dbReference>
<name>A0A1M6DB26_PSEXY</name>
<dbReference type="InterPro" id="IPR002716">
    <property type="entry name" value="PIN_dom"/>
</dbReference>
<sequence length="138" mass="16019">MIKYYVVLDTNVIVSALLKAQSVPGIILEFVYRGMIVPIYNSEIIEEYKDVLTRPKFKIPDEEVDILVGRITELGIESTRKTVNEYFPDFKDVVFYEVTMSAKEKYDAKLVTGNTKHFPEKEYVLTPREFLELIINNS</sequence>
<accession>A0A1M6DB26</accession>
<keyword evidence="3" id="KW-1185">Reference proteome</keyword>
<dbReference type="PANTHER" id="PTHR34610:SF3">
    <property type="entry name" value="SSL7007 PROTEIN"/>
    <property type="match status" value="1"/>
</dbReference>
<proteinExistence type="predicted"/>
<dbReference type="OrthoDB" id="9802272at2"/>
<dbReference type="PANTHER" id="PTHR34610">
    <property type="entry name" value="SSL7007 PROTEIN"/>
    <property type="match status" value="1"/>
</dbReference>
<dbReference type="EMBL" id="FQYQ01000004">
    <property type="protein sequence ID" value="SHI70359.1"/>
    <property type="molecule type" value="Genomic_DNA"/>
</dbReference>
<feature type="domain" description="PIN" evidence="1">
    <location>
        <begin position="6"/>
        <end position="116"/>
    </location>
</feature>
<evidence type="ECO:0000313" key="2">
    <source>
        <dbReference type="EMBL" id="SHI70359.1"/>
    </source>
</evidence>
<dbReference type="Pfam" id="PF13470">
    <property type="entry name" value="PIN_3"/>
    <property type="match status" value="1"/>
</dbReference>
<dbReference type="SUPFAM" id="SSF88723">
    <property type="entry name" value="PIN domain-like"/>
    <property type="match status" value="1"/>
</dbReference>
<reference evidence="2 3" key="1">
    <citation type="submission" date="2016-11" db="EMBL/GenBank/DDBJ databases">
        <authorList>
            <person name="Jaros S."/>
            <person name="Januszkiewicz K."/>
            <person name="Wedrychowicz H."/>
        </authorList>
    </citation>
    <scope>NUCLEOTIDE SEQUENCE [LARGE SCALE GENOMIC DNA]</scope>
    <source>
        <strain evidence="2 3">DSM 14809</strain>
    </source>
</reference>
<dbReference type="Proteomes" id="UP000184185">
    <property type="component" value="Unassembled WGS sequence"/>
</dbReference>
<evidence type="ECO:0000259" key="1">
    <source>
        <dbReference type="Pfam" id="PF13470"/>
    </source>
</evidence>
<evidence type="ECO:0000313" key="3">
    <source>
        <dbReference type="Proteomes" id="UP000184185"/>
    </source>
</evidence>